<keyword evidence="2" id="KW-1185">Reference proteome</keyword>
<dbReference type="EMBL" id="JAUBDJ010000005">
    <property type="protein sequence ID" value="MDW0117203.1"/>
    <property type="molecule type" value="Genomic_DNA"/>
</dbReference>
<name>A0AAW9A999_9BACL</name>
<reference evidence="1 2" key="1">
    <citation type="submission" date="2023-06" db="EMBL/GenBank/DDBJ databases">
        <title>Sporosarcina sp. nov., isolated from Korean traditional fermented seafood 'Jeotgal'.</title>
        <authorList>
            <person name="Yang A.I."/>
            <person name="Shin N.-R."/>
        </authorList>
    </citation>
    <scope>NUCLEOTIDE SEQUENCE [LARGE SCALE GENOMIC DNA]</scope>
    <source>
        <strain evidence="1 2">KCTC43456</strain>
    </source>
</reference>
<evidence type="ECO:0000313" key="1">
    <source>
        <dbReference type="EMBL" id="MDW0117203.1"/>
    </source>
</evidence>
<organism evidence="1 2">
    <name type="scientific">Sporosarcina thermotolerans</name>
    <dbReference type="NCBI Taxonomy" id="633404"/>
    <lineage>
        <taxon>Bacteria</taxon>
        <taxon>Bacillati</taxon>
        <taxon>Bacillota</taxon>
        <taxon>Bacilli</taxon>
        <taxon>Bacillales</taxon>
        <taxon>Caryophanaceae</taxon>
        <taxon>Sporosarcina</taxon>
    </lineage>
</organism>
<protein>
    <submittedName>
        <fullName evidence="1">Uncharacterized protein</fullName>
    </submittedName>
</protein>
<accession>A0AAW9A999</accession>
<sequence length="138" mass="16493">MKMKKADEWGGMMNKRLKKKIGNRYNLIKRAERQTHKRKGARYIDYALIPIGEKDKLRFDQEGYDIDYPFATHWFIEIAPTKFYYIIYVYPCTSKGRSDTNSFFEVIYAGKLDEVILAFKKTVDEMEYDRHTSEFLGF</sequence>
<dbReference type="AlphaFoldDB" id="A0AAW9A999"/>
<dbReference type="Proteomes" id="UP001271648">
    <property type="component" value="Unassembled WGS sequence"/>
</dbReference>
<proteinExistence type="predicted"/>
<evidence type="ECO:0000313" key="2">
    <source>
        <dbReference type="Proteomes" id="UP001271648"/>
    </source>
</evidence>
<dbReference type="RefSeq" id="WP_317940707.1">
    <property type="nucleotide sequence ID" value="NZ_JAUBDJ010000005.1"/>
</dbReference>
<comment type="caution">
    <text evidence="1">The sequence shown here is derived from an EMBL/GenBank/DDBJ whole genome shotgun (WGS) entry which is preliminary data.</text>
</comment>
<gene>
    <name evidence="1" type="ORF">QTL97_09660</name>
</gene>